<proteinExistence type="predicted"/>
<dbReference type="GO" id="GO:0009253">
    <property type="term" value="P:peptidoglycan catabolic process"/>
    <property type="evidence" value="ECO:0007669"/>
    <property type="project" value="InterPro"/>
</dbReference>
<dbReference type="RefSeq" id="WP_018359618.1">
    <property type="nucleotide sequence ID" value="NZ_JRFB01000018.1"/>
</dbReference>
<evidence type="ECO:0000256" key="4">
    <source>
        <dbReference type="SAM" id="MobiDB-lite"/>
    </source>
</evidence>
<dbReference type="InterPro" id="IPR050695">
    <property type="entry name" value="N-acetylmuramoyl_amidase_3"/>
</dbReference>
<dbReference type="FunFam" id="3.40.630.40:FF:000005">
    <property type="entry name" value="N-acetylmuramoyl-L-alanine amidase (AmiA)"/>
    <property type="match status" value="1"/>
</dbReference>
<comment type="catalytic activity">
    <reaction evidence="1">
        <text>Hydrolyzes the link between N-acetylmuramoyl residues and L-amino acid residues in certain cell-wall glycopeptides.</text>
        <dbReference type="EC" id="3.5.1.28"/>
    </reaction>
</comment>
<dbReference type="GO" id="GO:0042834">
    <property type="term" value="F:peptidoglycan binding"/>
    <property type="evidence" value="ECO:0007669"/>
    <property type="project" value="InterPro"/>
</dbReference>
<dbReference type="InterPro" id="IPR002508">
    <property type="entry name" value="MurNAc-LAA_cat"/>
</dbReference>
<name>A0A379DFH4_9PORP</name>
<feature type="region of interest" description="Disordered" evidence="4">
    <location>
        <begin position="269"/>
        <end position="322"/>
    </location>
</feature>
<dbReference type="InterPro" id="IPR007730">
    <property type="entry name" value="SPOR-like_dom"/>
</dbReference>
<organism evidence="6 7">
    <name type="scientific">Porphyromonas macacae</name>
    <dbReference type="NCBI Taxonomy" id="28115"/>
    <lineage>
        <taxon>Bacteria</taxon>
        <taxon>Pseudomonadati</taxon>
        <taxon>Bacteroidota</taxon>
        <taxon>Bacteroidia</taxon>
        <taxon>Bacteroidales</taxon>
        <taxon>Porphyromonadaceae</taxon>
        <taxon>Porphyromonas</taxon>
    </lineage>
</organism>
<accession>A0A379DFH4</accession>
<dbReference type="EMBL" id="UGTI01000001">
    <property type="protein sequence ID" value="SUB77116.1"/>
    <property type="molecule type" value="Genomic_DNA"/>
</dbReference>
<sequence length="405" mass="46109">MLYNRIFIRFFLAVLCLSGILGIRANKANAQRKTSKKYTLILDPGHGGHDPGAISNGLREKDVVLKVGTMAGKMIEQRHPDVRVLFTRSTDRFIGLQQRCNFANDNKGDVFMSIHCNSAGSRSARGSETYVLGLEKFNQNLGVAMKENKAMLLEEDYKTTYRGFDPTSSESYIMFSMIQNRFLDQSIYLAESIENNFGNKRPSRGVRQNVFWVQVYSAMPSVLIELGFLSNKEEARYLGSEKGQREAAGDIANAFSRYYSRFMNKEGKQVAGETAVEEQETPREEAPEQTIDNQEEDEAAEPTVKTSKKTPEKEIKKEQVPEKGTRYRVQFMASKKKIPINSKEFSGIRQKITRDQGQSIYRYMAGDTGSLKEAKQLCRQIRKKHPKAFIVVYKSGKRTQEIYNL</sequence>
<dbReference type="CDD" id="cd02696">
    <property type="entry name" value="MurNAc-LAA"/>
    <property type="match status" value="1"/>
</dbReference>
<dbReference type="GO" id="GO:0030288">
    <property type="term" value="C:outer membrane-bounded periplasmic space"/>
    <property type="evidence" value="ECO:0007669"/>
    <property type="project" value="TreeGrafter"/>
</dbReference>
<dbReference type="SUPFAM" id="SSF53187">
    <property type="entry name" value="Zn-dependent exopeptidases"/>
    <property type="match status" value="1"/>
</dbReference>
<evidence type="ECO:0000313" key="7">
    <source>
        <dbReference type="Proteomes" id="UP000254263"/>
    </source>
</evidence>
<dbReference type="Proteomes" id="UP000254263">
    <property type="component" value="Unassembled WGS sequence"/>
</dbReference>
<dbReference type="AlphaFoldDB" id="A0A379DFH4"/>
<dbReference type="PANTHER" id="PTHR30404">
    <property type="entry name" value="N-ACETYLMURAMOYL-L-ALANINE AMIDASE"/>
    <property type="match status" value="1"/>
</dbReference>
<feature type="domain" description="MurNAc-LAA" evidence="5">
    <location>
        <begin position="100"/>
        <end position="256"/>
    </location>
</feature>
<protein>
    <recommendedName>
        <fullName evidence="2">N-acetylmuramoyl-L-alanine amidase</fullName>
        <ecNumber evidence="2">3.5.1.28</ecNumber>
    </recommendedName>
</protein>
<reference evidence="6 7" key="1">
    <citation type="submission" date="2018-06" db="EMBL/GenBank/DDBJ databases">
        <authorList>
            <consortium name="Pathogen Informatics"/>
            <person name="Doyle S."/>
        </authorList>
    </citation>
    <scope>NUCLEOTIDE SEQUENCE [LARGE SCALE GENOMIC DNA]</scope>
    <source>
        <strain evidence="6 7">NCTC13100</strain>
    </source>
</reference>
<evidence type="ECO:0000313" key="6">
    <source>
        <dbReference type="EMBL" id="SUB77116.1"/>
    </source>
</evidence>
<evidence type="ECO:0000256" key="1">
    <source>
        <dbReference type="ARBA" id="ARBA00001561"/>
    </source>
</evidence>
<keyword evidence="3 6" id="KW-0378">Hydrolase</keyword>
<dbReference type="SMART" id="SM00646">
    <property type="entry name" value="Ami_3"/>
    <property type="match status" value="1"/>
</dbReference>
<dbReference type="Gene3D" id="3.40.630.40">
    <property type="entry name" value="Zn-dependent exopeptidases"/>
    <property type="match status" value="1"/>
</dbReference>
<dbReference type="Pfam" id="PF05036">
    <property type="entry name" value="SPOR"/>
    <property type="match status" value="1"/>
</dbReference>
<evidence type="ECO:0000259" key="5">
    <source>
        <dbReference type="SMART" id="SM00646"/>
    </source>
</evidence>
<dbReference type="EC" id="3.5.1.28" evidence="2"/>
<dbReference type="Pfam" id="PF01520">
    <property type="entry name" value="Amidase_3"/>
    <property type="match status" value="1"/>
</dbReference>
<dbReference type="PANTHER" id="PTHR30404:SF0">
    <property type="entry name" value="N-ACETYLMURAMOYL-L-ALANINE AMIDASE AMIC"/>
    <property type="match status" value="1"/>
</dbReference>
<evidence type="ECO:0000256" key="3">
    <source>
        <dbReference type="ARBA" id="ARBA00022801"/>
    </source>
</evidence>
<feature type="compositionally biased region" description="Basic and acidic residues" evidence="4">
    <location>
        <begin position="309"/>
        <end position="322"/>
    </location>
</feature>
<evidence type="ECO:0000256" key="2">
    <source>
        <dbReference type="ARBA" id="ARBA00011901"/>
    </source>
</evidence>
<gene>
    <name evidence="6" type="primary">amiA</name>
    <name evidence="6" type="ORF">NCTC13100_00231</name>
</gene>
<dbReference type="GO" id="GO:0008745">
    <property type="term" value="F:N-acetylmuramoyl-L-alanine amidase activity"/>
    <property type="evidence" value="ECO:0007669"/>
    <property type="project" value="UniProtKB-EC"/>
</dbReference>